<reference evidence="1 2" key="1">
    <citation type="journal article" date="2015" name="Nat. Commun.">
        <title>Outbred genome sequencing and CRISPR/Cas9 gene editing in butterflies.</title>
        <authorList>
            <person name="Li X."/>
            <person name="Fan D."/>
            <person name="Zhang W."/>
            <person name="Liu G."/>
            <person name="Zhang L."/>
            <person name="Zhao L."/>
            <person name="Fang X."/>
            <person name="Chen L."/>
            <person name="Dong Y."/>
            <person name="Chen Y."/>
            <person name="Ding Y."/>
            <person name="Zhao R."/>
            <person name="Feng M."/>
            <person name="Zhu Y."/>
            <person name="Feng Y."/>
            <person name="Jiang X."/>
            <person name="Zhu D."/>
            <person name="Xiang H."/>
            <person name="Feng X."/>
            <person name="Li S."/>
            <person name="Wang J."/>
            <person name="Zhang G."/>
            <person name="Kronforst M.R."/>
            <person name="Wang W."/>
        </authorList>
    </citation>
    <scope>NUCLEOTIDE SEQUENCE [LARGE SCALE GENOMIC DNA]</scope>
    <source>
        <strain evidence="1">Ya'a_city_454_Px</strain>
        <tissue evidence="1">Whole body</tissue>
    </source>
</reference>
<proteinExistence type="predicted"/>
<keyword evidence="2" id="KW-1185">Reference proteome</keyword>
<gene>
    <name evidence="1" type="ORF">RR46_09285</name>
</gene>
<accession>A0A194PWJ1</accession>
<evidence type="ECO:0000313" key="2">
    <source>
        <dbReference type="Proteomes" id="UP000053268"/>
    </source>
</evidence>
<dbReference type="EMBL" id="KQ459590">
    <property type="protein sequence ID" value="KPI97378.1"/>
    <property type="molecule type" value="Genomic_DNA"/>
</dbReference>
<dbReference type="Proteomes" id="UP000053268">
    <property type="component" value="Unassembled WGS sequence"/>
</dbReference>
<protein>
    <submittedName>
        <fullName evidence="1">Uncharacterized protein</fullName>
    </submittedName>
</protein>
<organism evidence="1 2">
    <name type="scientific">Papilio xuthus</name>
    <name type="common">Asian swallowtail butterfly</name>
    <dbReference type="NCBI Taxonomy" id="66420"/>
    <lineage>
        <taxon>Eukaryota</taxon>
        <taxon>Metazoa</taxon>
        <taxon>Ecdysozoa</taxon>
        <taxon>Arthropoda</taxon>
        <taxon>Hexapoda</taxon>
        <taxon>Insecta</taxon>
        <taxon>Pterygota</taxon>
        <taxon>Neoptera</taxon>
        <taxon>Endopterygota</taxon>
        <taxon>Lepidoptera</taxon>
        <taxon>Glossata</taxon>
        <taxon>Ditrysia</taxon>
        <taxon>Papilionoidea</taxon>
        <taxon>Papilionidae</taxon>
        <taxon>Papilioninae</taxon>
        <taxon>Papilio</taxon>
    </lineage>
</organism>
<dbReference type="AlphaFoldDB" id="A0A194PWJ1"/>
<name>A0A194PWJ1_PAPXU</name>
<evidence type="ECO:0000313" key="1">
    <source>
        <dbReference type="EMBL" id="KPI97378.1"/>
    </source>
</evidence>
<sequence length="66" mass="7002">MLNMRKASQRLEVIQRRDVNGDQPTSRAQAVCTTAVGRPATRPPASGAALPLADRIVLAMGGCSLR</sequence>